<evidence type="ECO:0000313" key="2">
    <source>
        <dbReference type="EMBL" id="KAJ7206335.1"/>
    </source>
</evidence>
<organism evidence="2 3">
    <name type="scientific">Mycena pura</name>
    <dbReference type="NCBI Taxonomy" id="153505"/>
    <lineage>
        <taxon>Eukaryota</taxon>
        <taxon>Fungi</taxon>
        <taxon>Dikarya</taxon>
        <taxon>Basidiomycota</taxon>
        <taxon>Agaricomycotina</taxon>
        <taxon>Agaricomycetes</taxon>
        <taxon>Agaricomycetidae</taxon>
        <taxon>Agaricales</taxon>
        <taxon>Marasmiineae</taxon>
        <taxon>Mycenaceae</taxon>
        <taxon>Mycena</taxon>
    </lineage>
</organism>
<reference evidence="2" key="1">
    <citation type="submission" date="2023-03" db="EMBL/GenBank/DDBJ databases">
        <title>Massive genome expansion in bonnet fungi (Mycena s.s.) driven by repeated elements and novel gene families across ecological guilds.</title>
        <authorList>
            <consortium name="Lawrence Berkeley National Laboratory"/>
            <person name="Harder C.B."/>
            <person name="Miyauchi S."/>
            <person name="Viragh M."/>
            <person name="Kuo A."/>
            <person name="Thoen E."/>
            <person name="Andreopoulos B."/>
            <person name="Lu D."/>
            <person name="Skrede I."/>
            <person name="Drula E."/>
            <person name="Henrissat B."/>
            <person name="Morin E."/>
            <person name="Kohler A."/>
            <person name="Barry K."/>
            <person name="LaButti K."/>
            <person name="Morin E."/>
            <person name="Salamov A."/>
            <person name="Lipzen A."/>
            <person name="Mereny Z."/>
            <person name="Hegedus B."/>
            <person name="Baldrian P."/>
            <person name="Stursova M."/>
            <person name="Weitz H."/>
            <person name="Taylor A."/>
            <person name="Grigoriev I.V."/>
            <person name="Nagy L.G."/>
            <person name="Martin F."/>
            <person name="Kauserud H."/>
        </authorList>
    </citation>
    <scope>NUCLEOTIDE SEQUENCE</scope>
    <source>
        <strain evidence="2">9144</strain>
    </source>
</reference>
<dbReference type="Proteomes" id="UP001219525">
    <property type="component" value="Unassembled WGS sequence"/>
</dbReference>
<dbReference type="EMBL" id="JARJCW010000040">
    <property type="protein sequence ID" value="KAJ7206335.1"/>
    <property type="molecule type" value="Genomic_DNA"/>
</dbReference>
<dbReference type="AlphaFoldDB" id="A0AAD6VCX6"/>
<sequence length="155" mass="17654">MSAPSTPDDNDTPALPTQPVTACSGPWLHEKFRTLSLDINATARMLADRIAAVTMATAMAQYHRDTDSRYTSEMHEGFTTDQFTKQLRTMVVAFESHAARYNAKYDAQTIKKTRFPEVKFDNTQLDEDCVSGRMFDQMMLQTIPRFQPWTTTFAL</sequence>
<accession>A0AAD6VCX6</accession>
<comment type="caution">
    <text evidence="2">The sequence shown here is derived from an EMBL/GenBank/DDBJ whole genome shotgun (WGS) entry which is preliminary data.</text>
</comment>
<keyword evidence="3" id="KW-1185">Reference proteome</keyword>
<name>A0AAD6VCX6_9AGAR</name>
<evidence type="ECO:0000256" key="1">
    <source>
        <dbReference type="SAM" id="MobiDB-lite"/>
    </source>
</evidence>
<gene>
    <name evidence="2" type="ORF">GGX14DRAFT_568306</name>
</gene>
<evidence type="ECO:0000313" key="3">
    <source>
        <dbReference type="Proteomes" id="UP001219525"/>
    </source>
</evidence>
<feature type="region of interest" description="Disordered" evidence="1">
    <location>
        <begin position="1"/>
        <end position="20"/>
    </location>
</feature>
<protein>
    <submittedName>
        <fullName evidence="2">Uncharacterized protein</fullName>
    </submittedName>
</protein>
<proteinExistence type="predicted"/>